<dbReference type="Proteomes" id="UP000182977">
    <property type="component" value="Chromosome I"/>
</dbReference>
<feature type="transmembrane region" description="Helical" evidence="9">
    <location>
        <begin position="309"/>
        <end position="329"/>
    </location>
</feature>
<feature type="transmembrane region" description="Helical" evidence="9">
    <location>
        <begin position="270"/>
        <end position="297"/>
    </location>
</feature>
<dbReference type="GO" id="GO:0005886">
    <property type="term" value="C:plasma membrane"/>
    <property type="evidence" value="ECO:0007669"/>
    <property type="project" value="UniProtKB-SubCell"/>
</dbReference>
<keyword evidence="4" id="KW-1003">Cell membrane</keyword>
<evidence type="ECO:0000256" key="8">
    <source>
        <dbReference type="SAM" id="MobiDB-lite"/>
    </source>
</evidence>
<gene>
    <name evidence="10" type="ORF">SAMN04488563_5750</name>
</gene>
<proteinExistence type="inferred from homology"/>
<feature type="transmembrane region" description="Helical" evidence="9">
    <location>
        <begin position="85"/>
        <end position="102"/>
    </location>
</feature>
<dbReference type="Gene3D" id="1.10.3470.10">
    <property type="entry name" value="ABC transporter involved in vitamin B12 uptake, BtuC"/>
    <property type="match status" value="1"/>
</dbReference>
<dbReference type="CDD" id="cd06550">
    <property type="entry name" value="TM_ABC_iron-siderophores_like"/>
    <property type="match status" value="1"/>
</dbReference>
<name>A0A1H2LCD3_9ACTN</name>
<evidence type="ECO:0000256" key="3">
    <source>
        <dbReference type="ARBA" id="ARBA00022448"/>
    </source>
</evidence>
<keyword evidence="11" id="KW-1185">Reference proteome</keyword>
<dbReference type="AlphaFoldDB" id="A0A1H2LCD3"/>
<evidence type="ECO:0000256" key="7">
    <source>
        <dbReference type="ARBA" id="ARBA00023136"/>
    </source>
</evidence>
<feature type="compositionally biased region" description="Low complexity" evidence="8">
    <location>
        <begin position="1"/>
        <end position="10"/>
    </location>
</feature>
<dbReference type="EMBL" id="LT629791">
    <property type="protein sequence ID" value="SDU78278.1"/>
    <property type="molecule type" value="Genomic_DNA"/>
</dbReference>
<feature type="transmembrane region" description="Helical" evidence="9">
    <location>
        <begin position="29"/>
        <end position="48"/>
    </location>
</feature>
<dbReference type="SUPFAM" id="SSF81345">
    <property type="entry name" value="ABC transporter involved in vitamin B12 uptake, BtuC"/>
    <property type="match status" value="1"/>
</dbReference>
<dbReference type="Pfam" id="PF01032">
    <property type="entry name" value="FecCD"/>
    <property type="match status" value="1"/>
</dbReference>
<feature type="transmembrane region" description="Helical" evidence="9">
    <location>
        <begin position="226"/>
        <end position="249"/>
    </location>
</feature>
<dbReference type="RefSeq" id="WP_046770803.1">
    <property type="nucleotide sequence ID" value="NZ_LBMC01000032.1"/>
</dbReference>
<feature type="transmembrane region" description="Helical" evidence="9">
    <location>
        <begin position="146"/>
        <end position="169"/>
    </location>
</feature>
<dbReference type="GO" id="GO:0022857">
    <property type="term" value="F:transmembrane transporter activity"/>
    <property type="evidence" value="ECO:0007669"/>
    <property type="project" value="InterPro"/>
</dbReference>
<dbReference type="InterPro" id="IPR037294">
    <property type="entry name" value="ABC_BtuC-like"/>
</dbReference>
<sequence length="369" mass="37478">MTVPVRSRAPAAPPAGPVRRSTRRSPRTAAVLAALVVLLVLGVLLLLGQGSVRIPLGDVASVLAGGEASRDVYETVILDARAPKAIAAVLAGAALAVGGAQMQTLFRNPLADPFVLGVSSGAELGAAIVILGSTGTGWLFQLGVLSQLGVTGAAVVGSGLVLVLALAVAQRVASPVTVLIVGIMFGYLAGAIVDVLVYYTEPERLQSLAGFTRGTVRDVSWDDLAVLAPVCGAGVLLSLALARPLNVLLLGERYAATMGIPVRAVQRTSLVAVAVLAGVTTAYCGVIGFIGLAAPHLVRALLRTSNHLVVLPASALMGAVLVLAAEYVAGGNGLTDTALPLNSVTAFIGAPVVLWVLLRRRRDSAQVPA</sequence>
<feature type="transmembrane region" description="Helical" evidence="9">
    <location>
        <begin position="176"/>
        <end position="199"/>
    </location>
</feature>
<evidence type="ECO:0000256" key="4">
    <source>
        <dbReference type="ARBA" id="ARBA00022475"/>
    </source>
</evidence>
<keyword evidence="3" id="KW-0813">Transport</keyword>
<keyword evidence="6 9" id="KW-1133">Transmembrane helix</keyword>
<feature type="transmembrane region" description="Helical" evidence="9">
    <location>
        <begin position="114"/>
        <end position="140"/>
    </location>
</feature>
<feature type="region of interest" description="Disordered" evidence="8">
    <location>
        <begin position="1"/>
        <end position="23"/>
    </location>
</feature>
<evidence type="ECO:0000256" key="2">
    <source>
        <dbReference type="ARBA" id="ARBA00007935"/>
    </source>
</evidence>
<evidence type="ECO:0000313" key="11">
    <source>
        <dbReference type="Proteomes" id="UP000182977"/>
    </source>
</evidence>
<evidence type="ECO:0000256" key="1">
    <source>
        <dbReference type="ARBA" id="ARBA00004651"/>
    </source>
</evidence>
<feature type="transmembrane region" description="Helical" evidence="9">
    <location>
        <begin position="341"/>
        <end position="358"/>
    </location>
</feature>
<evidence type="ECO:0000313" key="10">
    <source>
        <dbReference type="EMBL" id="SDU78278.1"/>
    </source>
</evidence>
<evidence type="ECO:0000256" key="9">
    <source>
        <dbReference type="SAM" id="Phobius"/>
    </source>
</evidence>
<organism evidence="10 11">
    <name type="scientific">Jiangella alkaliphila</name>
    <dbReference type="NCBI Taxonomy" id="419479"/>
    <lineage>
        <taxon>Bacteria</taxon>
        <taxon>Bacillati</taxon>
        <taxon>Actinomycetota</taxon>
        <taxon>Actinomycetes</taxon>
        <taxon>Jiangellales</taxon>
        <taxon>Jiangellaceae</taxon>
        <taxon>Jiangella</taxon>
    </lineage>
</organism>
<dbReference type="STRING" id="419479.SAMN04488563_5750"/>
<reference evidence="11" key="1">
    <citation type="submission" date="2016-10" db="EMBL/GenBank/DDBJ databases">
        <authorList>
            <person name="Varghese N."/>
            <person name="Submissions S."/>
        </authorList>
    </citation>
    <scope>NUCLEOTIDE SEQUENCE [LARGE SCALE GENOMIC DNA]</scope>
    <source>
        <strain evidence="11">DSM 45079</strain>
    </source>
</reference>
<dbReference type="PANTHER" id="PTHR30472:SF41">
    <property type="entry name" value="TRANSPORT SYSTEM PERMEASE PROTEIN"/>
    <property type="match status" value="1"/>
</dbReference>
<dbReference type="OrthoDB" id="9782305at2"/>
<evidence type="ECO:0000256" key="5">
    <source>
        <dbReference type="ARBA" id="ARBA00022692"/>
    </source>
</evidence>
<protein>
    <submittedName>
        <fullName evidence="10">Iron complex transport system permease protein</fullName>
    </submittedName>
</protein>
<keyword evidence="5 9" id="KW-0812">Transmembrane</keyword>
<evidence type="ECO:0000256" key="6">
    <source>
        <dbReference type="ARBA" id="ARBA00022989"/>
    </source>
</evidence>
<comment type="similarity">
    <text evidence="2">Belongs to the binding-protein-dependent transport system permease family. FecCD subfamily.</text>
</comment>
<dbReference type="GO" id="GO:0033214">
    <property type="term" value="P:siderophore-iron import into cell"/>
    <property type="evidence" value="ECO:0007669"/>
    <property type="project" value="TreeGrafter"/>
</dbReference>
<keyword evidence="7 9" id="KW-0472">Membrane</keyword>
<dbReference type="InterPro" id="IPR000522">
    <property type="entry name" value="ABC_transptr_permease_BtuC"/>
</dbReference>
<comment type="subcellular location">
    <subcellularLocation>
        <location evidence="1">Cell membrane</location>
        <topology evidence="1">Multi-pass membrane protein</topology>
    </subcellularLocation>
</comment>
<accession>A0A1H2LCD3</accession>
<dbReference type="PANTHER" id="PTHR30472">
    <property type="entry name" value="FERRIC ENTEROBACTIN TRANSPORT SYSTEM PERMEASE PROTEIN"/>
    <property type="match status" value="1"/>
</dbReference>